<accession>A0A955IVW0</accession>
<dbReference type="AlphaFoldDB" id="A0A955IVW0"/>
<feature type="region of interest" description="Disordered" evidence="1">
    <location>
        <begin position="1"/>
        <end position="208"/>
    </location>
</feature>
<evidence type="ECO:0000256" key="1">
    <source>
        <dbReference type="SAM" id="MobiDB-lite"/>
    </source>
</evidence>
<evidence type="ECO:0000313" key="3">
    <source>
        <dbReference type="Proteomes" id="UP000714817"/>
    </source>
</evidence>
<gene>
    <name evidence="2" type="ORF">KDA10_00410</name>
</gene>
<reference evidence="2" key="1">
    <citation type="submission" date="2020-04" db="EMBL/GenBank/DDBJ databases">
        <authorList>
            <person name="Zhang T."/>
        </authorList>
    </citation>
    <scope>NUCLEOTIDE SEQUENCE</scope>
    <source>
        <strain evidence="2">HKST-UBA80</strain>
    </source>
</reference>
<protein>
    <submittedName>
        <fullName evidence="2">Uncharacterized protein</fullName>
    </submittedName>
</protein>
<sequence length="455" mass="50306">MAEKEDIIVPENEGPNKNLEAPLGANSESSAMSPSPDSEAHSLQGEGGVFPETSLPNERFDPLTSRQETASENSIPPITRDGFSNGSSGPVENRNNFSPNAEFSAKRPQYPETEPHEKAASNIEPGVDNNNFENAPENNVGVEDNKEVGAEETQSAPEFELSPEATEGKDELEGEQGNTLAEEEVHREPLLTSEDTYAGNFEQEPGPKEKNEVELGVYKEGFSIKKAFTIAGAVLLALLMTTAGFLSAKALIPYWQERSDSKKQQTSEMPVMSEEQNLGGENGDKDRKSLNETEPKRSVFSSLIGEEDVVIYEIDFSNMPENGLLCTNNKSFEYHEAGEYFYYVSSIGGNINSGPTRNILHVNDDYFIWEEFETLPATGSYVWKLTSEEYTAETQSQYSSVASIVDAEIAAIKDQENLCEDWVADENMFTPSQYVLINYKNPTPEDLDQLLLPKP</sequence>
<name>A0A955IVW0_UNCKA</name>
<comment type="caution">
    <text evidence="2">The sequence shown here is derived from an EMBL/GenBank/DDBJ whole genome shotgun (WGS) entry which is preliminary data.</text>
</comment>
<proteinExistence type="predicted"/>
<feature type="compositionally biased region" description="Polar residues" evidence="1">
    <location>
        <begin position="64"/>
        <end position="101"/>
    </location>
</feature>
<feature type="region of interest" description="Disordered" evidence="1">
    <location>
        <begin position="260"/>
        <end position="294"/>
    </location>
</feature>
<organism evidence="2 3">
    <name type="scientific">candidate division WWE3 bacterium</name>
    <dbReference type="NCBI Taxonomy" id="2053526"/>
    <lineage>
        <taxon>Bacteria</taxon>
        <taxon>Katanobacteria</taxon>
    </lineage>
</organism>
<reference evidence="2" key="2">
    <citation type="journal article" date="2021" name="Microbiome">
        <title>Successional dynamics and alternative stable states in a saline activated sludge microbial community over 9 years.</title>
        <authorList>
            <person name="Wang Y."/>
            <person name="Ye J."/>
            <person name="Ju F."/>
            <person name="Liu L."/>
            <person name="Boyd J.A."/>
            <person name="Deng Y."/>
            <person name="Parks D.H."/>
            <person name="Jiang X."/>
            <person name="Yin X."/>
            <person name="Woodcroft B.J."/>
            <person name="Tyson G.W."/>
            <person name="Hugenholtz P."/>
            <person name="Polz M.F."/>
            <person name="Zhang T."/>
        </authorList>
    </citation>
    <scope>NUCLEOTIDE SEQUENCE</scope>
    <source>
        <strain evidence="2">HKST-UBA80</strain>
    </source>
</reference>
<dbReference type="EMBL" id="JAGQNY010000001">
    <property type="protein sequence ID" value="MCA9301819.1"/>
    <property type="molecule type" value="Genomic_DNA"/>
</dbReference>
<feature type="compositionally biased region" description="Low complexity" evidence="1">
    <location>
        <begin position="27"/>
        <end position="37"/>
    </location>
</feature>
<feature type="compositionally biased region" description="Basic and acidic residues" evidence="1">
    <location>
        <begin position="282"/>
        <end position="294"/>
    </location>
</feature>
<evidence type="ECO:0000313" key="2">
    <source>
        <dbReference type="EMBL" id="MCA9301819.1"/>
    </source>
</evidence>
<feature type="compositionally biased region" description="Low complexity" evidence="1">
    <location>
        <begin position="129"/>
        <end position="139"/>
    </location>
</feature>
<dbReference type="Proteomes" id="UP000714817">
    <property type="component" value="Unassembled WGS sequence"/>
</dbReference>